<evidence type="ECO:0000313" key="10">
    <source>
        <dbReference type="EMBL" id="PWQ93853.1"/>
    </source>
</evidence>
<comment type="pathway">
    <text evidence="2 8">Amino-acid degradation; L-arginine degradation via ADI pathway; carbamoyl phosphate from L-arginine: step 1/2.</text>
</comment>
<dbReference type="PANTHER" id="PTHR47271">
    <property type="entry name" value="ARGININE DEIMINASE"/>
    <property type="match status" value="1"/>
</dbReference>
<dbReference type="GO" id="GO:0016990">
    <property type="term" value="F:arginine deiminase activity"/>
    <property type="evidence" value="ECO:0007669"/>
    <property type="project" value="UniProtKB-UniRule"/>
</dbReference>
<evidence type="ECO:0000256" key="5">
    <source>
        <dbReference type="ARBA" id="ARBA00022503"/>
    </source>
</evidence>
<gene>
    <name evidence="8" type="primary">arcA</name>
    <name evidence="10" type="ORF">DKT75_19830</name>
</gene>
<keyword evidence="11" id="KW-1185">Reference proteome</keyword>
<keyword evidence="4 8" id="KW-0963">Cytoplasm</keyword>
<organism evidence="10 11">
    <name type="scientific">Leucothrix arctica</name>
    <dbReference type="NCBI Taxonomy" id="1481894"/>
    <lineage>
        <taxon>Bacteria</taxon>
        <taxon>Pseudomonadati</taxon>
        <taxon>Pseudomonadota</taxon>
        <taxon>Gammaproteobacteria</taxon>
        <taxon>Thiotrichales</taxon>
        <taxon>Thiotrichaceae</taxon>
        <taxon>Leucothrix</taxon>
    </lineage>
</organism>
<evidence type="ECO:0000256" key="3">
    <source>
        <dbReference type="ARBA" id="ARBA00010206"/>
    </source>
</evidence>
<comment type="similarity">
    <text evidence="3 8">Belongs to the arginine deiminase family.</text>
</comment>
<evidence type="ECO:0000256" key="7">
    <source>
        <dbReference type="ARBA" id="ARBA00049429"/>
    </source>
</evidence>
<dbReference type="HAMAP" id="MF_00242">
    <property type="entry name" value="Arg_deiminase"/>
    <property type="match status" value="1"/>
</dbReference>
<evidence type="ECO:0000256" key="1">
    <source>
        <dbReference type="ARBA" id="ARBA00004496"/>
    </source>
</evidence>
<dbReference type="Gene3D" id="3.75.10.10">
    <property type="entry name" value="L-arginine/glycine Amidinotransferase, Chain A"/>
    <property type="match status" value="1"/>
</dbReference>
<keyword evidence="5 8" id="KW-0056">Arginine metabolism</keyword>
<comment type="subcellular location">
    <subcellularLocation>
        <location evidence="1 8">Cytoplasm</location>
    </subcellularLocation>
</comment>
<dbReference type="EC" id="3.5.3.6" evidence="8"/>
<name>A0A317C950_9GAMM</name>
<evidence type="ECO:0000256" key="4">
    <source>
        <dbReference type="ARBA" id="ARBA00022490"/>
    </source>
</evidence>
<evidence type="ECO:0000256" key="9">
    <source>
        <dbReference type="PIRSR" id="PIRSR006356-1"/>
    </source>
</evidence>
<accession>A0A317C950</accession>
<dbReference type="UniPathway" id="UPA00254">
    <property type="reaction ID" value="UER00364"/>
</dbReference>
<dbReference type="Pfam" id="PF02274">
    <property type="entry name" value="ADI"/>
    <property type="match status" value="1"/>
</dbReference>
<evidence type="ECO:0000256" key="2">
    <source>
        <dbReference type="ARBA" id="ARBA00005213"/>
    </source>
</evidence>
<dbReference type="OrthoDB" id="9807502at2"/>
<dbReference type="Gene3D" id="1.10.3930.10">
    <property type="entry name" value="Arginine deiminase"/>
    <property type="match status" value="1"/>
</dbReference>
<protein>
    <recommendedName>
        <fullName evidence="8">Arginine deiminase</fullName>
        <shortName evidence="8">ADI</shortName>
        <ecNumber evidence="8">3.5.3.6</ecNumber>
    </recommendedName>
    <alternativeName>
        <fullName evidence="8">Arginine dihydrolase</fullName>
        <shortName evidence="8">AD</shortName>
    </alternativeName>
</protein>
<comment type="caution">
    <text evidence="10">The sequence shown here is derived from an EMBL/GenBank/DDBJ whole genome shotgun (WGS) entry which is preliminary data.</text>
</comment>
<dbReference type="InterPro" id="IPR003876">
    <property type="entry name" value="Arg_deiminase"/>
</dbReference>
<dbReference type="GO" id="GO:0019546">
    <property type="term" value="P:L-arginine deiminase pathway"/>
    <property type="evidence" value="ECO:0007669"/>
    <property type="project" value="TreeGrafter"/>
</dbReference>
<dbReference type="SUPFAM" id="SSF55909">
    <property type="entry name" value="Pentein"/>
    <property type="match status" value="1"/>
</dbReference>
<feature type="active site" description="Amidino-cysteine intermediate" evidence="8 9">
    <location>
        <position position="402"/>
    </location>
</feature>
<dbReference type="PIRSF" id="PIRSF006356">
    <property type="entry name" value="Arg_deiminase"/>
    <property type="match status" value="1"/>
</dbReference>
<dbReference type="PRINTS" id="PR01466">
    <property type="entry name" value="ARGDEIMINASE"/>
</dbReference>
<dbReference type="AlphaFoldDB" id="A0A317C950"/>
<evidence type="ECO:0000256" key="6">
    <source>
        <dbReference type="ARBA" id="ARBA00022801"/>
    </source>
</evidence>
<dbReference type="GO" id="GO:0005737">
    <property type="term" value="C:cytoplasm"/>
    <property type="evidence" value="ECO:0007669"/>
    <property type="project" value="UniProtKB-SubCell"/>
</dbReference>
<dbReference type="EMBL" id="QGKL01000042">
    <property type="protein sequence ID" value="PWQ93853.1"/>
    <property type="molecule type" value="Genomic_DNA"/>
</dbReference>
<dbReference type="PANTHER" id="PTHR47271:SF3">
    <property type="entry name" value="ARGININE DEIMINASE"/>
    <property type="match status" value="1"/>
</dbReference>
<dbReference type="Proteomes" id="UP000245506">
    <property type="component" value="Unassembled WGS sequence"/>
</dbReference>
<comment type="catalytic activity">
    <reaction evidence="7 8">
        <text>L-arginine + H2O = L-citrulline + NH4(+)</text>
        <dbReference type="Rhea" id="RHEA:19597"/>
        <dbReference type="ChEBI" id="CHEBI:15377"/>
        <dbReference type="ChEBI" id="CHEBI:28938"/>
        <dbReference type="ChEBI" id="CHEBI:32682"/>
        <dbReference type="ChEBI" id="CHEBI:57743"/>
        <dbReference type="EC" id="3.5.3.6"/>
    </reaction>
</comment>
<dbReference type="NCBIfam" id="NF002381">
    <property type="entry name" value="PRK01388.1"/>
    <property type="match status" value="1"/>
</dbReference>
<proteinExistence type="inferred from homology"/>
<dbReference type="RefSeq" id="WP_109826231.1">
    <property type="nucleotide sequence ID" value="NZ_QGKL01000042.1"/>
</dbReference>
<keyword evidence="6 8" id="KW-0378">Hydrolase</keyword>
<sequence>MSHNLTEALGVHSEVGKLHKVIVCRPGLAHTRVTPMNCNELLFDDVFWVEQAKKDHADFCLRMTERGIDVLDVHELLAEVLSSPQSRTWVLDRRITEDQVGVGMLDELRGWLNEMKPADLAEFLIGGIAVHDLPFKPHGMFGSYLGSEGFVIPPVPNAIFTRDNSCWIYNGLTLNPMHWQARRQETLLMAAIYRFHPLFTAQAMNIWWGDPDIDHGPATLEGGDVMPIGNGTVLIGMGERSTPQAVGQVAKSLFASGAAQRVVACEMPKARSAMHLDTVFSLCGHDTATSYVEVASTIKCYSLRAGDVAGTVDIREEKKDLFDVTAECLDIKKLQVVATGGDSYEREREQWDDGNNVFALEPGVVIGYERNTFTNDKLREAGIEVITARGAELGRARGGAHCMTCPIQRDPVA</sequence>
<reference evidence="10 11" key="1">
    <citation type="submission" date="2018-05" db="EMBL/GenBank/DDBJ databases">
        <title>Leucothrix arctica sp. nov., isolated from Arctic seawater.</title>
        <authorList>
            <person name="Choi A."/>
            <person name="Baek K."/>
        </authorList>
    </citation>
    <scope>NUCLEOTIDE SEQUENCE [LARGE SCALE GENOMIC DNA]</scope>
    <source>
        <strain evidence="10 11">IMCC9719</strain>
    </source>
</reference>
<evidence type="ECO:0000313" key="11">
    <source>
        <dbReference type="Proteomes" id="UP000245506"/>
    </source>
</evidence>
<evidence type="ECO:0000256" key="8">
    <source>
        <dbReference type="HAMAP-Rule" id="MF_00242"/>
    </source>
</evidence>